<dbReference type="Proteomes" id="UP000263642">
    <property type="component" value="Unassembled WGS sequence"/>
</dbReference>
<gene>
    <name evidence="1" type="ORF">DIT97_22305</name>
</gene>
<dbReference type="CDD" id="cd00211">
    <property type="entry name" value="PTS_IIA_fru"/>
    <property type="match status" value="1"/>
</dbReference>
<evidence type="ECO:0000313" key="1">
    <source>
        <dbReference type="EMBL" id="HCO25619.1"/>
    </source>
</evidence>
<dbReference type="InterPro" id="IPR016152">
    <property type="entry name" value="PTrfase/Anion_transptr"/>
</dbReference>
<dbReference type="PROSITE" id="PS51094">
    <property type="entry name" value="PTS_EIIA_TYPE_2"/>
    <property type="match status" value="1"/>
</dbReference>
<dbReference type="Pfam" id="PF00359">
    <property type="entry name" value="PTS_EIIA_2"/>
    <property type="match status" value="1"/>
</dbReference>
<name>A0A3D3RA08_9PLAN</name>
<dbReference type="SUPFAM" id="SSF55804">
    <property type="entry name" value="Phoshotransferase/anion transport protein"/>
    <property type="match status" value="1"/>
</dbReference>
<accession>A0A3D3RA08</accession>
<evidence type="ECO:0000313" key="2">
    <source>
        <dbReference type="Proteomes" id="UP000263642"/>
    </source>
</evidence>
<dbReference type="GO" id="GO:0030295">
    <property type="term" value="F:protein kinase activator activity"/>
    <property type="evidence" value="ECO:0007669"/>
    <property type="project" value="TreeGrafter"/>
</dbReference>
<dbReference type="Gene3D" id="3.40.930.10">
    <property type="entry name" value="Mannitol-specific EII, Chain A"/>
    <property type="match status" value="1"/>
</dbReference>
<reference evidence="1 2" key="1">
    <citation type="journal article" date="2018" name="Nat. Biotechnol.">
        <title>A standardized bacterial taxonomy based on genome phylogeny substantially revises the tree of life.</title>
        <authorList>
            <person name="Parks D.H."/>
            <person name="Chuvochina M."/>
            <person name="Waite D.W."/>
            <person name="Rinke C."/>
            <person name="Skarshewski A."/>
            <person name="Chaumeil P.A."/>
            <person name="Hugenholtz P."/>
        </authorList>
    </citation>
    <scope>NUCLEOTIDE SEQUENCE [LARGE SCALE GENOMIC DNA]</scope>
    <source>
        <strain evidence="1">UBA9375</strain>
    </source>
</reference>
<sequence length="235" mass="26338">MAHESFSLNDLAKQLGRDRRELEKLANRGRIPGRKVQGEWQFHSTEITHWLEQEMRSYSTSELERVELTNPPPLLDADNLISSLMPEELIAVPLEARTKRSVLESLIEAAGRTWQIWEPATVLTAIQEREEAYPTAFDNGVAIPHPRNPTPDAVGEPLIAYGRTLSGIPFGAQNGTLTDIFFLVICSDASTHLSVLARLGRLMQLPDFVEQLREAPTPHDTRQVIIDAEKKVSPT</sequence>
<protein>
    <submittedName>
        <fullName evidence="1">PTS fructose transporter subunit IIABC</fullName>
    </submittedName>
</protein>
<proteinExistence type="predicted"/>
<organism evidence="1 2">
    <name type="scientific">Gimesia maris</name>
    <dbReference type="NCBI Taxonomy" id="122"/>
    <lineage>
        <taxon>Bacteria</taxon>
        <taxon>Pseudomonadati</taxon>
        <taxon>Planctomycetota</taxon>
        <taxon>Planctomycetia</taxon>
        <taxon>Planctomycetales</taxon>
        <taxon>Planctomycetaceae</taxon>
        <taxon>Gimesia</taxon>
    </lineage>
</organism>
<dbReference type="Pfam" id="PF12728">
    <property type="entry name" value="HTH_17"/>
    <property type="match status" value="1"/>
</dbReference>
<comment type="caution">
    <text evidence="1">The sequence shown here is derived from an EMBL/GenBank/DDBJ whole genome shotgun (WGS) entry which is preliminary data.</text>
</comment>
<dbReference type="InterPro" id="IPR002178">
    <property type="entry name" value="PTS_EIIA_type-2_dom"/>
</dbReference>
<dbReference type="PANTHER" id="PTHR47738">
    <property type="entry name" value="PTS SYSTEM FRUCTOSE-LIKE EIIA COMPONENT-RELATED"/>
    <property type="match status" value="1"/>
</dbReference>
<dbReference type="RefSeq" id="WP_154897824.1">
    <property type="nucleotide sequence ID" value="NZ_CAXAST010000003.1"/>
</dbReference>
<dbReference type="PANTHER" id="PTHR47738:SF1">
    <property type="entry name" value="NITROGEN REGULATORY PROTEIN"/>
    <property type="match status" value="1"/>
</dbReference>
<dbReference type="InterPro" id="IPR041657">
    <property type="entry name" value="HTH_17"/>
</dbReference>
<dbReference type="InterPro" id="IPR051541">
    <property type="entry name" value="PTS_SugarTrans_NitroReg"/>
</dbReference>
<accession>A0A517X7B7</accession>
<dbReference type="EMBL" id="DQAY01000133">
    <property type="protein sequence ID" value="HCO25619.1"/>
    <property type="molecule type" value="Genomic_DNA"/>
</dbReference>
<dbReference type="AlphaFoldDB" id="A0A3D3RA08"/>